<evidence type="ECO:0000313" key="1">
    <source>
        <dbReference type="EMBL" id="MUK87902.1"/>
    </source>
</evidence>
<reference evidence="1 2" key="1">
    <citation type="submission" date="2019-11" db="EMBL/GenBank/DDBJ databases">
        <authorList>
            <person name="Li X."/>
        </authorList>
    </citation>
    <scope>NUCLEOTIDE SEQUENCE [LARGE SCALE GENOMIC DNA]</scope>
    <source>
        <strain evidence="1 2">L9</strain>
    </source>
</reference>
<proteinExistence type="predicted"/>
<dbReference type="AlphaFoldDB" id="A0A6N8FE06"/>
<dbReference type="Proteomes" id="UP000469125">
    <property type="component" value="Unassembled WGS sequence"/>
</dbReference>
<accession>A0A6N8FE06</accession>
<sequence>MLMLWCMVIVLILFNLYIIYSLSTIKYELQLICKHLHILDDEDKEKISNEEIENELEDKLNI</sequence>
<organism evidence="1 2">
    <name type="scientific">Ornithinibacillus caprae</name>
    <dbReference type="NCBI Taxonomy" id="2678566"/>
    <lineage>
        <taxon>Bacteria</taxon>
        <taxon>Bacillati</taxon>
        <taxon>Bacillota</taxon>
        <taxon>Bacilli</taxon>
        <taxon>Bacillales</taxon>
        <taxon>Bacillaceae</taxon>
        <taxon>Ornithinibacillus</taxon>
    </lineage>
</organism>
<keyword evidence="2" id="KW-1185">Reference proteome</keyword>
<comment type="caution">
    <text evidence="1">The sequence shown here is derived from an EMBL/GenBank/DDBJ whole genome shotgun (WGS) entry which is preliminary data.</text>
</comment>
<evidence type="ECO:0000313" key="2">
    <source>
        <dbReference type="Proteomes" id="UP000469125"/>
    </source>
</evidence>
<name>A0A6N8FE06_9BACI</name>
<gene>
    <name evidence="1" type="ORF">GMD78_05750</name>
</gene>
<dbReference type="EMBL" id="WOCA01000003">
    <property type="protein sequence ID" value="MUK87902.1"/>
    <property type="molecule type" value="Genomic_DNA"/>
</dbReference>
<dbReference type="RefSeq" id="WP_155667851.1">
    <property type="nucleotide sequence ID" value="NZ_WOCA01000003.1"/>
</dbReference>
<protein>
    <submittedName>
        <fullName evidence="1">Uncharacterized protein</fullName>
    </submittedName>
</protein>